<dbReference type="AlphaFoldDB" id="X0XJC1"/>
<accession>X0XJC1</accession>
<evidence type="ECO:0000313" key="1">
    <source>
        <dbReference type="EMBL" id="GAG25051.1"/>
    </source>
</evidence>
<sequence>MAQWENIQSNFSGGEVSSRMYMRADLELFSKSVLQMENFQPTLQGTVERSPGTRFVHDLNFATPNMRIIPYLTPANEHGLVEITSSGITLLPNILRELIDDGAATGPAVGGIIPIREQIMPNHDILGGPDPWIMDPEQYPGGQNRPVGVEWLAENNGVFSILARTWKTLD</sequence>
<gene>
    <name evidence="1" type="ORF">S01H1_59121</name>
</gene>
<dbReference type="EMBL" id="BARS01038651">
    <property type="protein sequence ID" value="GAG25051.1"/>
    <property type="molecule type" value="Genomic_DNA"/>
</dbReference>
<name>X0XJC1_9ZZZZ</name>
<protein>
    <submittedName>
        <fullName evidence="1">Uncharacterized protein</fullName>
    </submittedName>
</protein>
<reference evidence="1" key="1">
    <citation type="journal article" date="2014" name="Front. Microbiol.">
        <title>High frequency of phylogenetically diverse reductive dehalogenase-homologous genes in deep subseafloor sedimentary metagenomes.</title>
        <authorList>
            <person name="Kawai M."/>
            <person name="Futagami T."/>
            <person name="Toyoda A."/>
            <person name="Takaki Y."/>
            <person name="Nishi S."/>
            <person name="Hori S."/>
            <person name="Arai W."/>
            <person name="Tsubouchi T."/>
            <person name="Morono Y."/>
            <person name="Uchiyama I."/>
            <person name="Ito T."/>
            <person name="Fujiyama A."/>
            <person name="Inagaki F."/>
            <person name="Takami H."/>
        </authorList>
    </citation>
    <scope>NUCLEOTIDE SEQUENCE</scope>
    <source>
        <strain evidence="1">Expedition CK06-06</strain>
    </source>
</reference>
<proteinExistence type="predicted"/>
<feature type="non-terminal residue" evidence="1">
    <location>
        <position position="170"/>
    </location>
</feature>
<comment type="caution">
    <text evidence="1">The sequence shown here is derived from an EMBL/GenBank/DDBJ whole genome shotgun (WGS) entry which is preliminary data.</text>
</comment>
<organism evidence="1">
    <name type="scientific">marine sediment metagenome</name>
    <dbReference type="NCBI Taxonomy" id="412755"/>
    <lineage>
        <taxon>unclassified sequences</taxon>
        <taxon>metagenomes</taxon>
        <taxon>ecological metagenomes</taxon>
    </lineage>
</organism>